<dbReference type="EMBL" id="BDFD01000008">
    <property type="protein sequence ID" value="GAV20187.1"/>
    <property type="molecule type" value="Genomic_DNA"/>
</dbReference>
<dbReference type="STRING" id="1921010.MMIC_P1151"/>
<dbReference type="Gene3D" id="3.30.70.2970">
    <property type="entry name" value="Protein of unknown function (DUF541), domain 2"/>
    <property type="match status" value="1"/>
</dbReference>
<dbReference type="AlphaFoldDB" id="A0A1L8CMQ2"/>
<evidence type="ECO:0000313" key="3">
    <source>
        <dbReference type="Proteomes" id="UP000231632"/>
    </source>
</evidence>
<dbReference type="InterPro" id="IPR052022">
    <property type="entry name" value="26kDa_periplasmic_antigen"/>
</dbReference>
<name>A0A1L8CMQ2_9PROT</name>
<accession>A0A1L8CMQ2</accession>
<dbReference type="Gene3D" id="3.30.110.170">
    <property type="entry name" value="Protein of unknown function (DUF541), domain 1"/>
    <property type="match status" value="1"/>
</dbReference>
<evidence type="ECO:0000313" key="2">
    <source>
        <dbReference type="EMBL" id="GAV20187.1"/>
    </source>
</evidence>
<dbReference type="Proteomes" id="UP000231632">
    <property type="component" value="Unassembled WGS sequence"/>
</dbReference>
<protein>
    <submittedName>
        <fullName evidence="2">Oxidative stress defense protein</fullName>
    </submittedName>
</protein>
<feature type="signal peptide" evidence="1">
    <location>
        <begin position="1"/>
        <end position="19"/>
    </location>
</feature>
<dbReference type="InterPro" id="IPR007497">
    <property type="entry name" value="SIMPL/DUF541"/>
</dbReference>
<dbReference type="RefSeq" id="WP_072659512.1">
    <property type="nucleotide sequence ID" value="NZ_BDFD01000008.1"/>
</dbReference>
<comment type="caution">
    <text evidence="2">The sequence shown here is derived from an EMBL/GenBank/DDBJ whole genome shotgun (WGS) entry which is preliminary data.</text>
</comment>
<dbReference type="OrthoDB" id="5293978at2"/>
<feature type="chain" id="PRO_5012702047" evidence="1">
    <location>
        <begin position="20"/>
        <end position="237"/>
    </location>
</feature>
<dbReference type="Pfam" id="PF04402">
    <property type="entry name" value="SIMPL"/>
    <property type="match status" value="1"/>
</dbReference>
<keyword evidence="3" id="KW-1185">Reference proteome</keyword>
<dbReference type="PANTHER" id="PTHR34387:SF1">
    <property type="entry name" value="PERIPLASMIC IMMUNOGENIC PROTEIN"/>
    <property type="match status" value="1"/>
</dbReference>
<reference evidence="2 3" key="1">
    <citation type="journal article" date="2017" name="Arch. Microbiol.">
        <title>Mariprofundus micogutta sp. nov., a novel iron-oxidizing zetaproteobacterium isolated from a deep-sea hydrothermal field at the Bayonnaise knoll of the Izu-Ogasawara arc, and a description of Mariprofundales ord. nov. and Zetaproteobacteria classis nov.</title>
        <authorList>
            <person name="Makita H."/>
            <person name="Tanaka E."/>
            <person name="Mitsunobu S."/>
            <person name="Miyazaki M."/>
            <person name="Nunoura T."/>
            <person name="Uematsu K."/>
            <person name="Takaki Y."/>
            <person name="Nishi S."/>
            <person name="Shimamura S."/>
            <person name="Takai K."/>
        </authorList>
    </citation>
    <scope>NUCLEOTIDE SEQUENCE [LARGE SCALE GENOMIC DNA]</scope>
    <source>
        <strain evidence="2 3">ET2</strain>
    </source>
</reference>
<keyword evidence="1" id="KW-0732">Signal</keyword>
<sequence length="237" mass="26472">MRYLIVLSLLFLSPSITQAETNQPTGTRINLSATAEQSVSNDEMIVYYRVEEKGSSAKQLRQKVNQITARLEARLKSEKVQHKTTGRSFRPHWEKGVFNFQRWNASQSGQIVTQDLDNISSWLGDIEAMGVKLNNLSFRVSSNKMRAVQNELRLQALKKFRTKAASLSKGIMAKSFRIIRVQTSGASQPRYERGPVMMADMAMAKSAAAPVVTAGESRSKVTVSGEIEVPFTNFPVQ</sequence>
<organism evidence="2 3">
    <name type="scientific">Mariprofundus micogutta</name>
    <dbReference type="NCBI Taxonomy" id="1921010"/>
    <lineage>
        <taxon>Bacteria</taxon>
        <taxon>Pseudomonadati</taxon>
        <taxon>Pseudomonadota</taxon>
        <taxon>Candidatius Mariprofundia</taxon>
        <taxon>Mariprofundales</taxon>
        <taxon>Mariprofundaceae</taxon>
        <taxon>Mariprofundus</taxon>
    </lineage>
</organism>
<dbReference type="GO" id="GO:0006974">
    <property type="term" value="P:DNA damage response"/>
    <property type="evidence" value="ECO:0007669"/>
    <property type="project" value="TreeGrafter"/>
</dbReference>
<evidence type="ECO:0000256" key="1">
    <source>
        <dbReference type="SAM" id="SignalP"/>
    </source>
</evidence>
<dbReference type="PANTHER" id="PTHR34387">
    <property type="entry name" value="SLR1258 PROTEIN"/>
    <property type="match status" value="1"/>
</dbReference>
<proteinExistence type="predicted"/>
<gene>
    <name evidence="2" type="ORF">MMIC_P1151</name>
</gene>